<evidence type="ECO:0000259" key="2">
    <source>
        <dbReference type="SMART" id="SM01307"/>
    </source>
</evidence>
<dbReference type="InterPro" id="IPR011989">
    <property type="entry name" value="ARM-like"/>
</dbReference>
<dbReference type="SMART" id="SM01308">
    <property type="entry name" value="RICTOR_N"/>
    <property type="match status" value="1"/>
</dbReference>
<dbReference type="EMBL" id="HBKR01002827">
    <property type="protein sequence ID" value="CAE2271902.1"/>
    <property type="molecule type" value="Transcribed_RNA"/>
</dbReference>
<dbReference type="PANTHER" id="PTHR13298:SF11">
    <property type="entry name" value="RAPAMYCIN-INSENSITIVE COMPANION OF MTOR"/>
    <property type="match status" value="1"/>
</dbReference>
<feature type="domain" description="Rapamycin-insensitive companion of mTOR middle" evidence="2">
    <location>
        <begin position="446"/>
        <end position="671"/>
    </location>
</feature>
<evidence type="ECO:0000256" key="1">
    <source>
        <dbReference type="ARBA" id="ARBA00008878"/>
    </source>
</evidence>
<comment type="similarity">
    <text evidence="1">Belongs to the RICTOR family.</text>
</comment>
<proteinExistence type="inferred from homology"/>
<dbReference type="Pfam" id="PF14666">
    <property type="entry name" value="RICTOR_M"/>
    <property type="match status" value="1"/>
</dbReference>
<feature type="domain" description="Rapamycin-insensitive companion of mTOR N-terminal" evidence="3">
    <location>
        <begin position="1"/>
        <end position="366"/>
    </location>
</feature>
<dbReference type="Pfam" id="PF14668">
    <property type="entry name" value="RICTOR_V"/>
    <property type="match status" value="1"/>
</dbReference>
<dbReference type="SMART" id="SM01310">
    <property type="entry name" value="RICTOR_V"/>
    <property type="match status" value="1"/>
</dbReference>
<reference evidence="5" key="1">
    <citation type="submission" date="2021-01" db="EMBL/GenBank/DDBJ databases">
        <authorList>
            <person name="Corre E."/>
            <person name="Pelletier E."/>
            <person name="Niang G."/>
            <person name="Scheremetjew M."/>
            <person name="Finn R."/>
            <person name="Kale V."/>
            <person name="Holt S."/>
            <person name="Cochrane G."/>
            <person name="Meng A."/>
            <person name="Brown T."/>
            <person name="Cohen L."/>
        </authorList>
    </citation>
    <scope>NUCLEOTIDE SEQUENCE</scope>
    <source>
        <strain evidence="5">SoJaBio B1-5/56/2</strain>
    </source>
</reference>
<dbReference type="InterPro" id="IPR029451">
    <property type="entry name" value="RICTOR_M"/>
</dbReference>
<name>A0A7S4N8Y7_9EUKA</name>
<dbReference type="Gene3D" id="1.25.10.10">
    <property type="entry name" value="Leucine-rich Repeat Variant"/>
    <property type="match status" value="1"/>
</dbReference>
<evidence type="ECO:0000259" key="3">
    <source>
        <dbReference type="SMART" id="SM01308"/>
    </source>
</evidence>
<gene>
    <name evidence="5" type="ORF">NAES01612_LOCUS1881</name>
</gene>
<dbReference type="InterPro" id="IPR029453">
    <property type="entry name" value="Rictor_IV"/>
</dbReference>
<evidence type="ECO:0000259" key="4">
    <source>
        <dbReference type="SMART" id="SM01310"/>
    </source>
</evidence>
<dbReference type="SMART" id="SM01303">
    <property type="entry name" value="RasGEF_N_2"/>
    <property type="match status" value="1"/>
</dbReference>
<dbReference type="SUPFAM" id="SSF48371">
    <property type="entry name" value="ARM repeat"/>
    <property type="match status" value="1"/>
</dbReference>
<organism evidence="5">
    <name type="scientific">Paramoeba aestuarina</name>
    <dbReference type="NCBI Taxonomy" id="180227"/>
    <lineage>
        <taxon>Eukaryota</taxon>
        <taxon>Amoebozoa</taxon>
        <taxon>Discosea</taxon>
        <taxon>Flabellinia</taxon>
        <taxon>Dactylopodida</taxon>
        <taxon>Paramoebidae</taxon>
        <taxon>Paramoeba</taxon>
    </lineage>
</organism>
<dbReference type="InterPro" id="IPR029452">
    <property type="entry name" value="RICTOR_V"/>
</dbReference>
<feature type="domain" description="Rapamycin-insensitive companion of mTOR" evidence="4">
    <location>
        <begin position="832"/>
        <end position="902"/>
    </location>
</feature>
<dbReference type="Pfam" id="PF14663">
    <property type="entry name" value="RasGEF_N_2"/>
    <property type="match status" value="1"/>
</dbReference>
<dbReference type="AlphaFoldDB" id="A0A7S4N8Y7"/>
<dbReference type="InterPro" id="IPR016024">
    <property type="entry name" value="ARM-type_fold"/>
</dbReference>
<sequence length="1061" mass="119647">MDSLGSSAEEFVKTIRNYMVHESRTIRTVCLRLISCVIDRAGIVNELIAKGVYYFVCRCLEREKTLSWERIEAFKVLRKTLEIYPELIPPYCVNSLASVAKDKTDLFTRTALDSLIEIAIRNPEIVTATNNVHVLFDAVLDFPYEEKKSADDFSERRQAAILGAIIYLVNNGKTRNYINLKIHLPILLAPITDAVHSNCSAPDLLGGIFWSCKAVVSLMRSWSGFIVLASEGGLSLLVSALTLPSIDVKECVIDSLFEICHEKVPPKEYPFSSTSMAKSGGVSEDPSGRIGLAPKKNVRHSLLDNFLAAQLQALIEVGLAKGLVELENQMRKIAATTGSGSREQYLAWKATILLGKILSLSNTLLPSSQCARLQTLEELVKRSLMFKGDAQRRSRASTMITNLHQYSQQNTKGTETLKTTRYKRIRGQDRRLDRLDDVKKKIEWRMDANEFRQLLQNSGVLQTKEWQKWDWDIISDIVEGPLENPMHLGAALRTKFVKRLVSFLRPSNNAYSNIPRRGENSDRYTQMACHLLEILIAEEDGKSFLNSNPLLPQLGELLRLEAEPGSNSKHERIFTKDRMIKTLAHDYFIIIGTLTGSKAGLDFLHRHKVTENLPSLCVLQDRSDLCTLIMTQMDYNVSNSPTPLILQKVISFDNVVVRNRATRHLQSLYRSSVHGFDDWGIKFAVNQLNDEHHSVVKAALEILDEASDDVEHLERIIHINPPFSAEKKAEKDLMMKMLTRKRGFQLMSSNNFIKDEMASWTKSGYLDYCRSLEHQLTDSLAMTEKASVHVPPHFFHYLASTDQGCQVVHESKVFEKLCCTIRDETATSFLRRASLWAIGNIGRSHTGLAYILKNDHDIIPFICQLTDSGTCLSLRGTCFFVLGLLSGTEEGRKELDAHMWDSPDEFRLLISVPRDVHSSNFLKIDTTEVVTATYVPTLPEWAKFAVETPQRQILDLVDLLFNPVRKKKAVADLGKMKAKSPELFKDPLIYLAVLTRMGSFSSVLESRRILYQLFNPVPAVTAEDLEIFNFNTQQNGDYVILETSSSSAPSLHSSLSSSSSN</sequence>
<protein>
    <submittedName>
        <fullName evidence="5">Uncharacterized protein</fullName>
    </submittedName>
</protein>
<dbReference type="PANTHER" id="PTHR13298">
    <property type="entry name" value="CYTOSOLIC REGULATOR PIANISSIMO"/>
    <property type="match status" value="1"/>
</dbReference>
<dbReference type="SMART" id="SM01307">
    <property type="entry name" value="RICTOR_M"/>
    <property type="match status" value="1"/>
</dbReference>
<dbReference type="Pfam" id="PF14664">
    <property type="entry name" value="RICTOR_N"/>
    <property type="match status" value="1"/>
</dbReference>
<dbReference type="InterPro" id="IPR028267">
    <property type="entry name" value="Pianissimo_N"/>
</dbReference>
<dbReference type="InterPro" id="IPR028268">
    <property type="entry name" value="Pianissimo_fam"/>
</dbReference>
<dbReference type="GO" id="GO:0038203">
    <property type="term" value="P:TORC2 signaling"/>
    <property type="evidence" value="ECO:0007669"/>
    <property type="project" value="TreeGrafter"/>
</dbReference>
<evidence type="ECO:0000313" key="5">
    <source>
        <dbReference type="EMBL" id="CAE2271902.1"/>
    </source>
</evidence>
<dbReference type="GO" id="GO:0031932">
    <property type="term" value="C:TORC2 complex"/>
    <property type="evidence" value="ECO:0007669"/>
    <property type="project" value="InterPro"/>
</dbReference>
<accession>A0A7S4N8Y7</accession>